<keyword evidence="6" id="KW-0732">Signal</keyword>
<feature type="transmembrane region" description="Helical" evidence="5">
    <location>
        <begin position="267"/>
        <end position="291"/>
    </location>
</feature>
<evidence type="ECO:0000313" key="8">
    <source>
        <dbReference type="RefSeq" id="XP_031549089.1"/>
    </source>
</evidence>
<evidence type="ECO:0000313" key="7">
    <source>
        <dbReference type="Proteomes" id="UP000515163"/>
    </source>
</evidence>
<dbReference type="PANTHER" id="PTHR31395:SF23">
    <property type="entry name" value="GEO05642P1"/>
    <property type="match status" value="1"/>
</dbReference>
<gene>
    <name evidence="8" type="primary">LOC116286662</name>
</gene>
<sequence length="412" mass="45082">MAVRTLLVLALIMVSVCRSHDKCLDSSDCEDHSCKSNSDCSALGRVCCDNKCSDGQKCVGQSCIVDSDCFQNQHCCEHKCSGDAICGIKNFTLVIALVVFGLAAFIIMILIVIIIIVKILCNSPRHAISACITTLQQQFYGAIGQPNAWALRHPICHFRTRLQSETGKELASIDLHARIAINICKTHYERDRSTMGLRILLLYTLFSVNYFCTSAMFCGCDYDQVCCNGLCLYGSNCLGNYCYSDSDCSFGEVCCGSSCSDSCSDNVGVIIGAVFSIIFGIFLFCVIVICCRRRQTVRTVQRPILGQRVIARTTTTTTTRNYRRVPNYPHQGPYQGQQPYGYQQGYVRPPPQYPGYGATNPIAGAYQSGSNAPPPMSVAQPPPYEEVPAVVAMGNGCTDQKNNYPQASAPSM</sequence>
<dbReference type="InParanoid" id="A0A6P8GXV1"/>
<dbReference type="InterPro" id="IPR026910">
    <property type="entry name" value="Shisa"/>
</dbReference>
<accession>A0A6P8GXV1</accession>
<keyword evidence="7" id="KW-1185">Reference proteome</keyword>
<dbReference type="AlphaFoldDB" id="A0A6P8GXV1"/>
<feature type="transmembrane region" description="Helical" evidence="5">
    <location>
        <begin position="199"/>
        <end position="217"/>
    </location>
</feature>
<evidence type="ECO:0000256" key="4">
    <source>
        <dbReference type="ARBA" id="ARBA00023136"/>
    </source>
</evidence>
<dbReference type="GeneID" id="116286662"/>
<dbReference type="PANTHER" id="PTHR31395">
    <property type="entry name" value="SHISA"/>
    <property type="match status" value="1"/>
</dbReference>
<comment type="subcellular location">
    <subcellularLocation>
        <location evidence="1">Membrane</location>
    </subcellularLocation>
</comment>
<feature type="transmembrane region" description="Helical" evidence="5">
    <location>
        <begin position="91"/>
        <end position="117"/>
    </location>
</feature>
<dbReference type="RefSeq" id="XP_031549089.1">
    <property type="nucleotide sequence ID" value="XM_031693229.1"/>
</dbReference>
<feature type="signal peptide" evidence="6">
    <location>
        <begin position="1"/>
        <end position="19"/>
    </location>
</feature>
<evidence type="ECO:0000256" key="6">
    <source>
        <dbReference type="SAM" id="SignalP"/>
    </source>
</evidence>
<dbReference type="KEGG" id="aten:116286662"/>
<evidence type="ECO:0000256" key="5">
    <source>
        <dbReference type="SAM" id="Phobius"/>
    </source>
</evidence>
<dbReference type="Proteomes" id="UP000515163">
    <property type="component" value="Unplaced"/>
</dbReference>
<feature type="chain" id="PRO_5028380245" evidence="6">
    <location>
        <begin position="20"/>
        <end position="412"/>
    </location>
</feature>
<dbReference type="OrthoDB" id="10657205at2759"/>
<dbReference type="GO" id="GO:0016020">
    <property type="term" value="C:membrane"/>
    <property type="evidence" value="ECO:0007669"/>
    <property type="project" value="UniProtKB-SubCell"/>
</dbReference>
<evidence type="ECO:0000256" key="1">
    <source>
        <dbReference type="ARBA" id="ARBA00004370"/>
    </source>
</evidence>
<reference evidence="8" key="1">
    <citation type="submission" date="2025-08" db="UniProtKB">
        <authorList>
            <consortium name="RefSeq"/>
        </authorList>
    </citation>
    <scope>IDENTIFICATION</scope>
    <source>
        <tissue evidence="8">Tentacle</tissue>
    </source>
</reference>
<evidence type="ECO:0000256" key="3">
    <source>
        <dbReference type="ARBA" id="ARBA00022989"/>
    </source>
</evidence>
<organism evidence="7 8">
    <name type="scientific">Actinia tenebrosa</name>
    <name type="common">Australian red waratah sea anemone</name>
    <dbReference type="NCBI Taxonomy" id="6105"/>
    <lineage>
        <taxon>Eukaryota</taxon>
        <taxon>Metazoa</taxon>
        <taxon>Cnidaria</taxon>
        <taxon>Anthozoa</taxon>
        <taxon>Hexacorallia</taxon>
        <taxon>Actiniaria</taxon>
        <taxon>Actiniidae</taxon>
        <taxon>Actinia</taxon>
    </lineage>
</organism>
<proteinExistence type="predicted"/>
<keyword evidence="3 5" id="KW-1133">Transmembrane helix</keyword>
<protein>
    <submittedName>
        <fullName evidence="8">Uncharacterized protein LOC116286662</fullName>
    </submittedName>
</protein>
<name>A0A6P8GXV1_ACTTE</name>
<evidence type="ECO:0000256" key="2">
    <source>
        <dbReference type="ARBA" id="ARBA00022692"/>
    </source>
</evidence>
<keyword evidence="4 5" id="KW-0472">Membrane</keyword>
<keyword evidence="2 5" id="KW-0812">Transmembrane</keyword>